<dbReference type="EMBL" id="LR899619">
    <property type="protein sequence ID" value="CAD7241145.1"/>
    <property type="molecule type" value="Genomic_DNA"/>
</dbReference>
<protein>
    <recommendedName>
        <fullName evidence="4">BTB domain-containing protein</fullName>
    </recommendedName>
</protein>
<proteinExistence type="predicted"/>
<evidence type="ECO:0000256" key="3">
    <source>
        <dbReference type="SAM" id="Phobius"/>
    </source>
</evidence>
<feature type="region of interest" description="Disordered" evidence="2">
    <location>
        <begin position="275"/>
        <end position="343"/>
    </location>
</feature>
<keyword evidence="1" id="KW-0539">Nucleus</keyword>
<evidence type="ECO:0000256" key="1">
    <source>
        <dbReference type="ARBA" id="ARBA00023242"/>
    </source>
</evidence>
<gene>
    <name evidence="5" type="ORF">DSTB1V02_LOCUS1146</name>
</gene>
<dbReference type="InterPro" id="IPR011333">
    <property type="entry name" value="SKP1/BTB/POZ_sf"/>
</dbReference>
<dbReference type="SUPFAM" id="SSF54695">
    <property type="entry name" value="POZ domain"/>
    <property type="match status" value="1"/>
</dbReference>
<dbReference type="Gene3D" id="3.30.710.10">
    <property type="entry name" value="Potassium Channel Kv1.1, Chain A"/>
    <property type="match status" value="1"/>
</dbReference>
<accession>A0A7R8X1Y2</accession>
<feature type="domain" description="BTB" evidence="4">
    <location>
        <begin position="69"/>
        <end position="119"/>
    </location>
</feature>
<feature type="compositionally biased region" description="Low complexity" evidence="2">
    <location>
        <begin position="304"/>
        <end position="343"/>
    </location>
</feature>
<dbReference type="AlphaFoldDB" id="A0A7R8X1Y2"/>
<keyword evidence="3" id="KW-0472">Membrane</keyword>
<dbReference type="Pfam" id="PF00651">
    <property type="entry name" value="BTB"/>
    <property type="match status" value="1"/>
</dbReference>
<sequence length="480" mass="53515">MMNPSQQYCLTWNNHQSNLVHVFTRLWTSQAFTDCTLSCEGKFLKAHKVKFIIVCITVMTCFVLYCLLQIVLSACSTYFETLFSLHSEKHPVIILRDTSFADIKSVVEFMYRGEINVSQQRLESLLRTAESLKIKGLAETSSRGTPKPTAIQGNTVTPGIILPMTVTTTASQGQVQGFFSTLGLVEKGKGIIQATTNSANANINTSTIVQTKKIIEKPLDTVKVYRRKRPSQGDAEMEPDTKKETPEDAEMQKEDGEEAKVEVEVDPMNTLDQVEEDDGQASHASSSDQNLEEGENSSLMVQESSNVSTPVSVSPSASPAPAPSMQKSPAKKGGSTVPLSDLLPLDPSQIIKMDDYMQLGKTRREFWDEPSSKMVLDFISNNVIDLKTGADLLGVSYANIYTRYREAHGYLNQRSSDQRSPRTGRRSAIDWSDESTRQVMRMIADKVITIKKGAEMLGVEYSTMWYHISHAQNHPEKFRL</sequence>
<keyword evidence="3" id="KW-0812">Transmembrane</keyword>
<dbReference type="EMBL" id="CAJPEV010000102">
    <property type="protein sequence ID" value="CAG0880585.1"/>
    <property type="molecule type" value="Genomic_DNA"/>
</dbReference>
<dbReference type="GO" id="GO:0006357">
    <property type="term" value="P:regulation of transcription by RNA polymerase II"/>
    <property type="evidence" value="ECO:0007669"/>
    <property type="project" value="TreeGrafter"/>
</dbReference>
<organism evidence="5">
    <name type="scientific">Darwinula stevensoni</name>
    <dbReference type="NCBI Taxonomy" id="69355"/>
    <lineage>
        <taxon>Eukaryota</taxon>
        <taxon>Metazoa</taxon>
        <taxon>Ecdysozoa</taxon>
        <taxon>Arthropoda</taxon>
        <taxon>Crustacea</taxon>
        <taxon>Oligostraca</taxon>
        <taxon>Ostracoda</taxon>
        <taxon>Podocopa</taxon>
        <taxon>Podocopida</taxon>
        <taxon>Darwinulocopina</taxon>
        <taxon>Darwinuloidea</taxon>
        <taxon>Darwinulidae</taxon>
        <taxon>Darwinula</taxon>
    </lineage>
</organism>
<dbReference type="OrthoDB" id="6365358at2759"/>
<dbReference type="Proteomes" id="UP000677054">
    <property type="component" value="Unassembled WGS sequence"/>
</dbReference>
<evidence type="ECO:0000256" key="2">
    <source>
        <dbReference type="SAM" id="MobiDB-lite"/>
    </source>
</evidence>
<reference evidence="5" key="1">
    <citation type="submission" date="2020-11" db="EMBL/GenBank/DDBJ databases">
        <authorList>
            <person name="Tran Van P."/>
        </authorList>
    </citation>
    <scope>NUCLEOTIDE SEQUENCE</scope>
</reference>
<evidence type="ECO:0000259" key="4">
    <source>
        <dbReference type="PROSITE" id="PS50097"/>
    </source>
</evidence>
<keyword evidence="3" id="KW-1133">Transmembrane helix</keyword>
<keyword evidence="6" id="KW-1185">Reference proteome</keyword>
<evidence type="ECO:0000313" key="5">
    <source>
        <dbReference type="EMBL" id="CAD7241145.1"/>
    </source>
</evidence>
<feature type="transmembrane region" description="Helical" evidence="3">
    <location>
        <begin position="51"/>
        <end position="72"/>
    </location>
</feature>
<dbReference type="PANTHER" id="PTHR23110">
    <property type="entry name" value="BTB DOMAIN TRANSCRIPTION FACTOR"/>
    <property type="match status" value="1"/>
</dbReference>
<dbReference type="CDD" id="cd18315">
    <property type="entry name" value="BTB_POZ_BAB-like"/>
    <property type="match status" value="1"/>
</dbReference>
<evidence type="ECO:0000313" key="6">
    <source>
        <dbReference type="Proteomes" id="UP000677054"/>
    </source>
</evidence>
<feature type="region of interest" description="Disordered" evidence="2">
    <location>
        <begin position="225"/>
        <end position="262"/>
    </location>
</feature>
<dbReference type="InterPro" id="IPR051095">
    <property type="entry name" value="Dros_DevTransReg"/>
</dbReference>
<feature type="compositionally biased region" description="Basic and acidic residues" evidence="2">
    <location>
        <begin position="239"/>
        <end position="262"/>
    </location>
</feature>
<name>A0A7R8X1Y2_9CRUS</name>
<dbReference type="InterPro" id="IPR000210">
    <property type="entry name" value="BTB/POZ_dom"/>
</dbReference>
<dbReference type="SMART" id="SM00225">
    <property type="entry name" value="BTB"/>
    <property type="match status" value="1"/>
</dbReference>
<dbReference type="GO" id="GO:0005634">
    <property type="term" value="C:nucleus"/>
    <property type="evidence" value="ECO:0007669"/>
    <property type="project" value="TreeGrafter"/>
</dbReference>
<dbReference type="PROSITE" id="PS50097">
    <property type="entry name" value="BTB"/>
    <property type="match status" value="1"/>
</dbReference>
<dbReference type="PANTHER" id="PTHR23110:SF102">
    <property type="entry name" value="PIPSQUEAK, ISOFORM O"/>
    <property type="match status" value="1"/>
</dbReference>